<comment type="caution">
    <text evidence="1">The sequence shown here is derived from an EMBL/GenBank/DDBJ whole genome shotgun (WGS) entry which is preliminary data.</text>
</comment>
<gene>
    <name evidence="1" type="ORF">MLD38_004102</name>
</gene>
<dbReference type="EMBL" id="CM042881">
    <property type="protein sequence ID" value="KAI4386142.1"/>
    <property type="molecule type" value="Genomic_DNA"/>
</dbReference>
<keyword evidence="2" id="KW-1185">Reference proteome</keyword>
<reference evidence="2" key="1">
    <citation type="journal article" date="2023" name="Front. Plant Sci.">
        <title>Chromosomal-level genome assembly of Melastoma candidum provides insights into trichome evolution.</title>
        <authorList>
            <person name="Zhong Y."/>
            <person name="Wu W."/>
            <person name="Sun C."/>
            <person name="Zou P."/>
            <person name="Liu Y."/>
            <person name="Dai S."/>
            <person name="Zhou R."/>
        </authorList>
    </citation>
    <scope>NUCLEOTIDE SEQUENCE [LARGE SCALE GENOMIC DNA]</scope>
</reference>
<proteinExistence type="predicted"/>
<sequence>MSALCFMLLNPAAEGNRGGPFSGETSLTMELKKMLRGRMLNGGGSHMLVAAKKGGNGGGVLNEELRMVPSGPDPLHHHGASPKRPQLP</sequence>
<organism evidence="1 2">
    <name type="scientific">Melastoma candidum</name>
    <dbReference type="NCBI Taxonomy" id="119954"/>
    <lineage>
        <taxon>Eukaryota</taxon>
        <taxon>Viridiplantae</taxon>
        <taxon>Streptophyta</taxon>
        <taxon>Embryophyta</taxon>
        <taxon>Tracheophyta</taxon>
        <taxon>Spermatophyta</taxon>
        <taxon>Magnoliopsida</taxon>
        <taxon>eudicotyledons</taxon>
        <taxon>Gunneridae</taxon>
        <taxon>Pentapetalae</taxon>
        <taxon>rosids</taxon>
        <taxon>malvids</taxon>
        <taxon>Myrtales</taxon>
        <taxon>Melastomataceae</taxon>
        <taxon>Melastomatoideae</taxon>
        <taxon>Melastomateae</taxon>
        <taxon>Melastoma</taxon>
    </lineage>
</organism>
<evidence type="ECO:0000313" key="2">
    <source>
        <dbReference type="Proteomes" id="UP001057402"/>
    </source>
</evidence>
<accession>A0ACB9S4I8</accession>
<evidence type="ECO:0000313" key="1">
    <source>
        <dbReference type="EMBL" id="KAI4386142.1"/>
    </source>
</evidence>
<protein>
    <submittedName>
        <fullName evidence="1">Uncharacterized protein</fullName>
    </submittedName>
</protein>
<dbReference type="Proteomes" id="UP001057402">
    <property type="component" value="Chromosome 2"/>
</dbReference>
<name>A0ACB9S4I8_9MYRT</name>